<feature type="region of interest" description="Disordered" evidence="1">
    <location>
        <begin position="110"/>
        <end position="129"/>
    </location>
</feature>
<sequence>MACILVIPHIATGDLVRELSSNGPLSHQLSSGRPTRAPSATSLSSLAKPSAAPTTTPPTTCLTSSIRLELYFSVTALHSSGLSGHREKSLAWIGYEQYVPFSLPSCTASPCRGQSSNPTLHAHQPSQTNPSSLDLFADMPHQQPAATLDKYHQMRLSRRMNDGPRETCSCSLQQQQFYEFQKKIQQKTTTVLAAKPQPSPVAPNIKKSRERVFYPIVYGADPTGAQDSSDAIQSVLEDALQVQNGIELLPGIKDLGGVVIDLQGGNYLISKPIRHLIELWAPNSQPLTNSEGYFDQKSPISYEDITFRDILFDSSYRGGGIFVIDSARIRIHDCFFIHFTSEGILVQKGHETFISTSFLGQRSTVGGDKGERDFSGTAIDLASNDNAVTDVVIFSAATGIILRGQANLLTGVHCYNKATVFGGVGILVKSAQNRIHNCYMDYNAIVIEDPFQVQVANGFFLGDGNIVLKSIKGKISGLNIINNMFSGEPKNMVPIVKLDGQFTSVDQVVIDHNNVDGMSLKSTVGKLAVSGNGTKWVIDFSFVLVFPNKINHVHYSFYASGVNVVGFPLHAITNVSSNVVVVESDRAVTGVVSMAVDQNNMVGERNFLM</sequence>
<dbReference type="SUPFAM" id="SSF51126">
    <property type="entry name" value="Pectin lyase-like"/>
    <property type="match status" value="1"/>
</dbReference>
<keyword evidence="3" id="KW-1185">Reference proteome</keyword>
<feature type="compositionally biased region" description="Polar residues" evidence="1">
    <location>
        <begin position="21"/>
        <end position="33"/>
    </location>
</feature>
<evidence type="ECO:0000313" key="2">
    <source>
        <dbReference type="EMBL" id="THG02912.1"/>
    </source>
</evidence>
<name>A0A4S4DJ86_CAMSN</name>
<evidence type="ECO:0000313" key="3">
    <source>
        <dbReference type="Proteomes" id="UP000306102"/>
    </source>
</evidence>
<dbReference type="AlphaFoldDB" id="A0A4S4DJ86"/>
<reference evidence="2 3" key="1">
    <citation type="journal article" date="2018" name="Proc. Natl. Acad. Sci. U.S.A.">
        <title>Draft genome sequence of Camellia sinensis var. sinensis provides insights into the evolution of the tea genome and tea quality.</title>
        <authorList>
            <person name="Wei C."/>
            <person name="Yang H."/>
            <person name="Wang S."/>
            <person name="Zhao J."/>
            <person name="Liu C."/>
            <person name="Gao L."/>
            <person name="Xia E."/>
            <person name="Lu Y."/>
            <person name="Tai Y."/>
            <person name="She G."/>
            <person name="Sun J."/>
            <person name="Cao H."/>
            <person name="Tong W."/>
            <person name="Gao Q."/>
            <person name="Li Y."/>
            <person name="Deng W."/>
            <person name="Jiang X."/>
            <person name="Wang W."/>
            <person name="Chen Q."/>
            <person name="Zhang S."/>
            <person name="Li H."/>
            <person name="Wu J."/>
            <person name="Wang P."/>
            <person name="Li P."/>
            <person name="Shi C."/>
            <person name="Zheng F."/>
            <person name="Jian J."/>
            <person name="Huang B."/>
            <person name="Shan D."/>
            <person name="Shi M."/>
            <person name="Fang C."/>
            <person name="Yue Y."/>
            <person name="Li F."/>
            <person name="Li D."/>
            <person name="Wei S."/>
            <person name="Han B."/>
            <person name="Jiang C."/>
            <person name="Yin Y."/>
            <person name="Xia T."/>
            <person name="Zhang Z."/>
            <person name="Bennetzen J.L."/>
            <person name="Zhao S."/>
            <person name="Wan X."/>
        </authorList>
    </citation>
    <scope>NUCLEOTIDE SEQUENCE [LARGE SCALE GENOMIC DNA]</scope>
    <source>
        <strain evidence="3">cv. Shuchazao</strain>
        <tissue evidence="2">Leaf</tissue>
    </source>
</reference>
<evidence type="ECO:0000256" key="1">
    <source>
        <dbReference type="SAM" id="MobiDB-lite"/>
    </source>
</evidence>
<dbReference type="EMBL" id="SDRB02011088">
    <property type="protein sequence ID" value="THG02912.1"/>
    <property type="molecule type" value="Genomic_DNA"/>
</dbReference>
<dbReference type="GO" id="GO:0004650">
    <property type="term" value="F:polygalacturonase activity"/>
    <property type="evidence" value="ECO:0007669"/>
    <property type="project" value="InterPro"/>
</dbReference>
<accession>A0A4S4DJ86</accession>
<dbReference type="Gene3D" id="2.160.20.10">
    <property type="entry name" value="Single-stranded right-handed beta-helix, Pectin lyase-like"/>
    <property type="match status" value="1"/>
</dbReference>
<feature type="compositionally biased region" description="Low complexity" evidence="1">
    <location>
        <begin position="37"/>
        <end position="59"/>
    </location>
</feature>
<gene>
    <name evidence="2" type="ORF">TEA_009679</name>
</gene>
<proteinExistence type="predicted"/>
<organism evidence="2 3">
    <name type="scientific">Camellia sinensis var. sinensis</name>
    <name type="common">China tea</name>
    <dbReference type="NCBI Taxonomy" id="542762"/>
    <lineage>
        <taxon>Eukaryota</taxon>
        <taxon>Viridiplantae</taxon>
        <taxon>Streptophyta</taxon>
        <taxon>Embryophyta</taxon>
        <taxon>Tracheophyta</taxon>
        <taxon>Spermatophyta</taxon>
        <taxon>Magnoliopsida</taxon>
        <taxon>eudicotyledons</taxon>
        <taxon>Gunneridae</taxon>
        <taxon>Pentapetalae</taxon>
        <taxon>asterids</taxon>
        <taxon>Ericales</taxon>
        <taxon>Theaceae</taxon>
        <taxon>Camellia</taxon>
    </lineage>
</organism>
<protein>
    <recommendedName>
        <fullName evidence="4">Pectate lyase superfamily protein domain-containing protein</fullName>
    </recommendedName>
</protein>
<dbReference type="InterPro" id="IPR039279">
    <property type="entry name" value="QRT3-like"/>
</dbReference>
<dbReference type="PANTHER" id="PTHR33928">
    <property type="entry name" value="POLYGALACTURONASE QRT3"/>
    <property type="match status" value="1"/>
</dbReference>
<dbReference type="Proteomes" id="UP000306102">
    <property type="component" value="Unassembled WGS sequence"/>
</dbReference>
<dbReference type="InterPro" id="IPR012334">
    <property type="entry name" value="Pectin_lyas_fold"/>
</dbReference>
<dbReference type="STRING" id="542762.A0A4S4DJ86"/>
<evidence type="ECO:0008006" key="4">
    <source>
        <dbReference type="Google" id="ProtNLM"/>
    </source>
</evidence>
<dbReference type="PANTHER" id="PTHR33928:SF2">
    <property type="entry name" value="PECTATE LYASE SUPERFAMILY PROTEIN DOMAIN-CONTAINING PROTEIN-RELATED"/>
    <property type="match status" value="1"/>
</dbReference>
<feature type="region of interest" description="Disordered" evidence="1">
    <location>
        <begin position="21"/>
        <end position="59"/>
    </location>
</feature>
<dbReference type="InterPro" id="IPR011050">
    <property type="entry name" value="Pectin_lyase_fold/virulence"/>
</dbReference>
<comment type="caution">
    <text evidence="2">The sequence shown here is derived from an EMBL/GenBank/DDBJ whole genome shotgun (WGS) entry which is preliminary data.</text>
</comment>